<feature type="compositionally biased region" description="Acidic residues" evidence="1">
    <location>
        <begin position="62"/>
        <end position="71"/>
    </location>
</feature>
<name>A0AAW3AVY9_9TRYP</name>
<feature type="compositionally biased region" description="Basic and acidic residues" evidence="1">
    <location>
        <begin position="18"/>
        <end position="29"/>
    </location>
</feature>
<evidence type="ECO:0000313" key="2">
    <source>
        <dbReference type="EMBL" id="KAL0513306.1"/>
    </source>
</evidence>
<reference evidence="2 3" key="1">
    <citation type="submission" date="2024-02" db="EMBL/GenBank/DDBJ databases">
        <title>FIRST GENOME SEQUENCES OF Leishmania (Viannia) shawi, Leishmania (Viannia) lindenbergi AND Leishmania (Viannia) utingensis.</title>
        <authorList>
            <person name="Resadore F."/>
            <person name="Custodio M.G.F."/>
            <person name="Boite M.C."/>
            <person name="Cupolillo E."/>
            <person name="Ferreira G.E.M."/>
        </authorList>
    </citation>
    <scope>NUCLEOTIDE SEQUENCE [LARGE SCALE GENOMIC DNA]</scope>
    <source>
        <strain evidence="2 3">MHOM/BR/1966/M15733</strain>
    </source>
</reference>
<keyword evidence="3" id="KW-1185">Reference proteome</keyword>
<feature type="region of interest" description="Disordered" evidence="1">
    <location>
        <begin position="116"/>
        <end position="164"/>
    </location>
</feature>
<feature type="region of interest" description="Disordered" evidence="1">
    <location>
        <begin position="443"/>
        <end position="462"/>
    </location>
</feature>
<sequence>MSSSGIIVERGPSYPEAHSMDNEMLAQHEECEESPQDPQATKAAIPYCESTAEEEAHSQRNEEEESSEEELGGTYKPTDISADRYSKELELGKVVAAACSVNEELEEVKRLKVTGAASHAEAAPPEVAKTARPCEVSKPNKVKKSGNHAKKAKTAGPPAAPRKKRLACKVSIDNVEHRPPVPEGVNTPRSVALCKEYGVKPCELAPYDKSHFTGSGVSDEVAELRYQSYEKRRCARMAQLAPAYKRKITPGSDSVPVPDAKRQPRSAEEISTQSTATEKAAAHQWKPMDEDAAMQRQFETQHQRLLEQERCKTVTSGYDSDGHRRSSHPRAGQSYGASVLSAGSARSPGRYSVGMSVSARPTVDLPYSATKIYSASIAESRPLTHSEVFMIDEINEREAHRNYTQERAFVIQENTQLMHVERELMRAQRSCVSVRKRAEERRKMQEEMRKRTLARQKEAAERRERLVMERQMRVKENIAEKESRIHATNPYIAFMSRQMSSFSTRRNSSNSPLQGASTSNSQEQSAETEKEATMGLL</sequence>
<protein>
    <submittedName>
        <fullName evidence="2">Uncharacterized protein</fullName>
    </submittedName>
</protein>
<organism evidence="2 3">
    <name type="scientific">Leishmania lindenbergi</name>
    <dbReference type="NCBI Taxonomy" id="651832"/>
    <lineage>
        <taxon>Eukaryota</taxon>
        <taxon>Discoba</taxon>
        <taxon>Euglenozoa</taxon>
        <taxon>Kinetoplastea</taxon>
        <taxon>Metakinetoplastina</taxon>
        <taxon>Trypanosomatida</taxon>
        <taxon>Trypanosomatidae</taxon>
        <taxon>Leishmaniinae</taxon>
        <taxon>Leishmania</taxon>
    </lineage>
</organism>
<feature type="compositionally biased region" description="Basic residues" evidence="1">
    <location>
        <begin position="140"/>
        <end position="153"/>
    </location>
</feature>
<feature type="compositionally biased region" description="Basic and acidic residues" evidence="1">
    <location>
        <begin position="527"/>
        <end position="537"/>
    </location>
</feature>
<feature type="region of interest" description="Disordered" evidence="1">
    <location>
        <begin position="1"/>
        <end position="79"/>
    </location>
</feature>
<accession>A0AAW3AVY9</accession>
<feature type="compositionally biased region" description="Basic and acidic residues" evidence="1">
    <location>
        <begin position="259"/>
        <end position="268"/>
    </location>
</feature>
<dbReference type="EMBL" id="JBAMZK010000005">
    <property type="protein sequence ID" value="KAL0513306.1"/>
    <property type="molecule type" value="Genomic_DNA"/>
</dbReference>
<feature type="region of interest" description="Disordered" evidence="1">
    <location>
        <begin position="498"/>
        <end position="537"/>
    </location>
</feature>
<feature type="compositionally biased region" description="Low complexity" evidence="1">
    <location>
        <begin position="500"/>
        <end position="511"/>
    </location>
</feature>
<feature type="region of interest" description="Disordered" evidence="1">
    <location>
        <begin position="247"/>
        <end position="286"/>
    </location>
</feature>
<comment type="caution">
    <text evidence="2">The sequence shown here is derived from an EMBL/GenBank/DDBJ whole genome shotgun (WGS) entry which is preliminary data.</text>
</comment>
<dbReference type="AlphaFoldDB" id="A0AAW3AVY9"/>
<evidence type="ECO:0000256" key="1">
    <source>
        <dbReference type="SAM" id="MobiDB-lite"/>
    </source>
</evidence>
<gene>
    <name evidence="2" type="ORF">Q4I31_000882</name>
</gene>
<feature type="region of interest" description="Disordered" evidence="1">
    <location>
        <begin position="304"/>
        <end position="347"/>
    </location>
</feature>
<dbReference type="Proteomes" id="UP001500131">
    <property type="component" value="Unassembled WGS sequence"/>
</dbReference>
<proteinExistence type="predicted"/>
<feature type="compositionally biased region" description="Polar residues" evidence="1">
    <location>
        <begin position="512"/>
        <end position="525"/>
    </location>
</feature>
<evidence type="ECO:0000313" key="3">
    <source>
        <dbReference type="Proteomes" id="UP001500131"/>
    </source>
</evidence>